<sequence length="244" mass="27699">MLPCQIQFNVSGTSCALRSRRFFVTTCLKVNVPHRILDMDALRRRNPFKYSSEPSESHDTHILDEQEQSELIDNIKNLNATSNSQNRIALQITLALSFLLHIIYIFSDYNSPLGVVFPPVGRPESPLYLSPVLTLLAIILHANAALLTHPRNLALAKRRITPLRYSVAFGLSAISPTISVLSGKTWQTTAWWCTTAFLTWIVHASNKWIVQEQESISELERMKYICWGVENASMLAYIGYFFVL</sequence>
<dbReference type="EMBL" id="JABBWD010000105">
    <property type="protein sequence ID" value="KAG1765625.1"/>
    <property type="molecule type" value="Genomic_DNA"/>
</dbReference>
<dbReference type="OrthoDB" id="3358048at2759"/>
<evidence type="ECO:0000313" key="2">
    <source>
        <dbReference type="EMBL" id="KAG1765625.1"/>
    </source>
</evidence>
<keyword evidence="1" id="KW-0812">Transmembrane</keyword>
<proteinExistence type="predicted"/>
<name>A0A9P6ZHW7_9AGAM</name>
<organism evidence="2 3">
    <name type="scientific">Suillus placidus</name>
    <dbReference type="NCBI Taxonomy" id="48579"/>
    <lineage>
        <taxon>Eukaryota</taxon>
        <taxon>Fungi</taxon>
        <taxon>Dikarya</taxon>
        <taxon>Basidiomycota</taxon>
        <taxon>Agaricomycotina</taxon>
        <taxon>Agaricomycetes</taxon>
        <taxon>Agaricomycetidae</taxon>
        <taxon>Boletales</taxon>
        <taxon>Suillineae</taxon>
        <taxon>Suillaceae</taxon>
        <taxon>Suillus</taxon>
    </lineage>
</organism>
<keyword evidence="3" id="KW-1185">Reference proteome</keyword>
<accession>A0A9P6ZHW7</accession>
<feature type="transmembrane region" description="Helical" evidence="1">
    <location>
        <begin position="88"/>
        <end position="107"/>
    </location>
</feature>
<protein>
    <submittedName>
        <fullName evidence="2">Uncharacterized protein</fullName>
    </submittedName>
</protein>
<evidence type="ECO:0000256" key="1">
    <source>
        <dbReference type="SAM" id="Phobius"/>
    </source>
</evidence>
<reference evidence="2" key="1">
    <citation type="journal article" date="2020" name="New Phytol.">
        <title>Comparative genomics reveals dynamic genome evolution in host specialist ectomycorrhizal fungi.</title>
        <authorList>
            <person name="Lofgren L.A."/>
            <person name="Nguyen N.H."/>
            <person name="Vilgalys R."/>
            <person name="Ruytinx J."/>
            <person name="Liao H.L."/>
            <person name="Branco S."/>
            <person name="Kuo A."/>
            <person name="LaButti K."/>
            <person name="Lipzen A."/>
            <person name="Andreopoulos W."/>
            <person name="Pangilinan J."/>
            <person name="Riley R."/>
            <person name="Hundley H."/>
            <person name="Na H."/>
            <person name="Barry K."/>
            <person name="Grigoriev I.V."/>
            <person name="Stajich J.E."/>
            <person name="Kennedy P.G."/>
        </authorList>
    </citation>
    <scope>NUCLEOTIDE SEQUENCE</scope>
    <source>
        <strain evidence="2">DOB743</strain>
    </source>
</reference>
<evidence type="ECO:0000313" key="3">
    <source>
        <dbReference type="Proteomes" id="UP000714275"/>
    </source>
</evidence>
<comment type="caution">
    <text evidence="2">The sequence shown here is derived from an EMBL/GenBank/DDBJ whole genome shotgun (WGS) entry which is preliminary data.</text>
</comment>
<dbReference type="AlphaFoldDB" id="A0A9P6ZHW7"/>
<feature type="transmembrane region" description="Helical" evidence="1">
    <location>
        <begin position="127"/>
        <end position="147"/>
    </location>
</feature>
<dbReference type="Proteomes" id="UP000714275">
    <property type="component" value="Unassembled WGS sequence"/>
</dbReference>
<gene>
    <name evidence="2" type="ORF">EV702DRAFT_981376</name>
</gene>
<keyword evidence="1" id="KW-1133">Transmembrane helix</keyword>
<keyword evidence="1" id="KW-0472">Membrane</keyword>